<dbReference type="Proteomes" id="UP000887569">
    <property type="component" value="Unplaced"/>
</dbReference>
<evidence type="ECO:0000313" key="1">
    <source>
        <dbReference type="Proteomes" id="UP000887569"/>
    </source>
</evidence>
<dbReference type="WBParaSite" id="PgR026_g004_t04">
    <property type="protein sequence ID" value="PgR026_g004_t04"/>
    <property type="gene ID" value="PgR026_g004"/>
</dbReference>
<dbReference type="WBParaSite" id="PgR026_g004_t10">
    <property type="protein sequence ID" value="PgR026_g004_t10"/>
    <property type="gene ID" value="PgR026_g004"/>
</dbReference>
<reference evidence="2 3" key="1">
    <citation type="submission" date="2022-11" db="UniProtKB">
        <authorList>
            <consortium name="WormBaseParasite"/>
        </authorList>
    </citation>
    <scope>IDENTIFICATION</scope>
</reference>
<keyword evidence="1" id="KW-1185">Reference proteome</keyword>
<dbReference type="WBParaSite" id="PgR026_g004_t02">
    <property type="protein sequence ID" value="PgR026_g004_t02"/>
    <property type="gene ID" value="PgR026_g004"/>
</dbReference>
<evidence type="ECO:0000313" key="2">
    <source>
        <dbReference type="WBParaSite" id="PgR026_g004_t02"/>
    </source>
</evidence>
<evidence type="ECO:0000313" key="4">
    <source>
        <dbReference type="WBParaSite" id="PgR026_g004_t04"/>
    </source>
</evidence>
<name>A0A915B6H6_PARUN</name>
<evidence type="ECO:0000313" key="3">
    <source>
        <dbReference type="WBParaSite" id="PgR026_g004_t03"/>
    </source>
</evidence>
<dbReference type="WBParaSite" id="PgR026_g004_t05">
    <property type="protein sequence ID" value="PgR026_g004_t05"/>
    <property type="gene ID" value="PgR026_g004"/>
</dbReference>
<organism evidence="1 4">
    <name type="scientific">Parascaris univalens</name>
    <name type="common">Nematode worm</name>
    <dbReference type="NCBI Taxonomy" id="6257"/>
    <lineage>
        <taxon>Eukaryota</taxon>
        <taxon>Metazoa</taxon>
        <taxon>Ecdysozoa</taxon>
        <taxon>Nematoda</taxon>
        <taxon>Chromadorea</taxon>
        <taxon>Rhabditida</taxon>
        <taxon>Spirurina</taxon>
        <taxon>Ascaridomorpha</taxon>
        <taxon>Ascaridoidea</taxon>
        <taxon>Ascarididae</taxon>
        <taxon>Parascaris</taxon>
    </lineage>
</organism>
<sequence>MMHPFAFVSKFLSPKKHSTRFSCRNTRSAFFICLSFTIGWNHEHENKRETHIYSSCSSREANYFERCLCISQNIVTLLCILIKQQIVATRSLLRKRTPFISPALFTLL</sequence>
<proteinExistence type="predicted"/>
<protein>
    <submittedName>
        <fullName evidence="2 3">Uncharacterized protein</fullName>
    </submittedName>
</protein>
<accession>A0A915B6H6</accession>
<dbReference type="AlphaFoldDB" id="A0A915B6H6"/>
<dbReference type="WBParaSite" id="PgR026_g004_t03">
    <property type="protein sequence ID" value="PgR026_g004_t03"/>
    <property type="gene ID" value="PgR026_g004"/>
</dbReference>